<evidence type="ECO:0000313" key="2">
    <source>
        <dbReference type="Proteomes" id="UP001153069"/>
    </source>
</evidence>
<reference evidence="1" key="1">
    <citation type="submission" date="2020-06" db="EMBL/GenBank/DDBJ databases">
        <authorList>
            <consortium name="Plant Systems Biology data submission"/>
        </authorList>
    </citation>
    <scope>NUCLEOTIDE SEQUENCE</scope>
    <source>
        <strain evidence="1">D6</strain>
    </source>
</reference>
<dbReference type="Gene3D" id="3.60.15.10">
    <property type="entry name" value="Ribonuclease Z/Hydroxyacylglutathione hydrolase-like"/>
    <property type="match status" value="1"/>
</dbReference>
<proteinExistence type="predicted"/>
<accession>A0A9N8EXE4</accession>
<dbReference type="PANTHER" id="PTHR30619:SF1">
    <property type="entry name" value="RECOMBINATION PROTEIN 2"/>
    <property type="match status" value="1"/>
</dbReference>
<dbReference type="InterPro" id="IPR052159">
    <property type="entry name" value="Competence_DNA_uptake"/>
</dbReference>
<dbReference type="EMBL" id="CAICTM010002148">
    <property type="protein sequence ID" value="CAB9528120.1"/>
    <property type="molecule type" value="Genomic_DNA"/>
</dbReference>
<dbReference type="AlphaFoldDB" id="A0A9N8EXE4"/>
<sequence>MTTVTSDDLSKQRGKNDSIGIQLQRFFSKVSLRRRLAGTLALALIILCSAFRRNVRRAKHNITPNPQTVTQKSSQTQQQESIQHAAAWKPGLLDIHHLQVGSSVSTFCVMPDGTTMLIDAGDVNVEFSLKDWSKMGHPFDKLQLKPPFPNDSKTPVEWIVDYMKEFWPNGFHEPVLDYLLVTHFHSDHIGDGNDDGQRRKTDPQHGYVMSGIPELHSRLPINTIIDRGYTVPVDLKSLHDKTIDNYLHFAKDSHIPFQQFQVGSTSQIAPRKNKETLDFKIQVIKSGVDVLGADGKVQQIPTDKLLSRGNGHGNENTMSAAFVIQYGCFRYYEGADQEIVRDDEGNVIFDTIGPTARAAGKVDVATLNHHGHGVSEDYIKYLDPPTMILQGWSSDQPPKKSMEMLYNSKKSNNKTRQIFATDIFQERLDELGPTLSSMFQSTSGHVLVRVHPPETKQLRGSRNDRRQRYEIIVLDGDRQVKKHMDVFKNPCSG</sequence>
<protein>
    <submittedName>
        <fullName evidence="1">Inherit from NOG: competence protein ComEC</fullName>
    </submittedName>
</protein>
<keyword evidence="2" id="KW-1185">Reference proteome</keyword>
<comment type="caution">
    <text evidence="1">The sequence shown here is derived from an EMBL/GenBank/DDBJ whole genome shotgun (WGS) entry which is preliminary data.</text>
</comment>
<dbReference type="OrthoDB" id="4670891at2759"/>
<evidence type="ECO:0000313" key="1">
    <source>
        <dbReference type="EMBL" id="CAB9528120.1"/>
    </source>
</evidence>
<name>A0A9N8EXE4_9STRA</name>
<gene>
    <name evidence="1" type="ORF">SEMRO_2150_G316690.1</name>
</gene>
<dbReference type="SUPFAM" id="SSF56281">
    <property type="entry name" value="Metallo-hydrolase/oxidoreductase"/>
    <property type="match status" value="1"/>
</dbReference>
<dbReference type="InterPro" id="IPR036866">
    <property type="entry name" value="RibonucZ/Hydroxyglut_hydro"/>
</dbReference>
<organism evidence="1 2">
    <name type="scientific">Seminavis robusta</name>
    <dbReference type="NCBI Taxonomy" id="568900"/>
    <lineage>
        <taxon>Eukaryota</taxon>
        <taxon>Sar</taxon>
        <taxon>Stramenopiles</taxon>
        <taxon>Ochrophyta</taxon>
        <taxon>Bacillariophyta</taxon>
        <taxon>Bacillariophyceae</taxon>
        <taxon>Bacillariophycidae</taxon>
        <taxon>Naviculales</taxon>
        <taxon>Naviculaceae</taxon>
        <taxon>Seminavis</taxon>
    </lineage>
</organism>
<dbReference type="Proteomes" id="UP001153069">
    <property type="component" value="Unassembled WGS sequence"/>
</dbReference>
<dbReference type="PANTHER" id="PTHR30619">
    <property type="entry name" value="DNA INTERNALIZATION/COMPETENCE PROTEIN COMEC/REC2"/>
    <property type="match status" value="1"/>
</dbReference>